<protein>
    <recommendedName>
        <fullName evidence="2">Cytosol aminopeptidase</fullName>
        <ecNumber evidence="7">3.4.13.23</ecNumber>
    </recommendedName>
    <alternativeName>
        <fullName evidence="10">Cysteinylglycine-S-conjugate dipeptidase</fullName>
    </alternativeName>
    <alternativeName>
        <fullName evidence="11">Leucine aminopeptidase 3</fullName>
    </alternativeName>
    <alternativeName>
        <fullName evidence="9">Proline aminopeptidase</fullName>
    </alternativeName>
    <alternativeName>
        <fullName evidence="8">Prolyl aminopeptidase</fullName>
    </alternativeName>
</protein>
<name>A0A7R8UY44_HERIL</name>
<dbReference type="GO" id="GO:0005737">
    <property type="term" value="C:cytoplasm"/>
    <property type="evidence" value="ECO:0007669"/>
    <property type="project" value="InterPro"/>
</dbReference>
<feature type="domain" description="Cytosol aminopeptidase" evidence="15">
    <location>
        <begin position="297"/>
        <end position="304"/>
    </location>
</feature>
<comment type="similarity">
    <text evidence="1">Belongs to the peptidase M17 family.</text>
</comment>
<evidence type="ECO:0000256" key="3">
    <source>
        <dbReference type="ARBA" id="ARBA00022438"/>
    </source>
</evidence>
<dbReference type="InterPro" id="IPR043472">
    <property type="entry name" value="Macro_dom-like"/>
</dbReference>
<comment type="function">
    <text evidence="12">Cytosolic metallopeptidase that catalyzes the removal of unsubstituted N-terminal hydrophobic amino acids from various peptides. The presence of Zn(2+) ions is essential for the peptidase activity, and the association with other cofactors can modulate the substrate spectificity of the enzyme. For instance, in the presence of Mn(2+), it displays a specific Cys-Gly hydrolyzing activity of Cys-Gly-S-conjugates. Involved in the metabolism of glutathione and in the degradation of glutathione S-conjugates, which may play a role in the control of the cell redox status.</text>
</comment>
<dbReference type="Pfam" id="PF00883">
    <property type="entry name" value="Peptidase_M17"/>
    <property type="match status" value="2"/>
</dbReference>
<evidence type="ECO:0000256" key="7">
    <source>
        <dbReference type="ARBA" id="ARBA00023625"/>
    </source>
</evidence>
<evidence type="ECO:0000256" key="14">
    <source>
        <dbReference type="ARBA" id="ARBA00049107"/>
    </source>
</evidence>
<evidence type="ECO:0000256" key="13">
    <source>
        <dbReference type="ARBA" id="ARBA00047881"/>
    </source>
</evidence>
<evidence type="ECO:0000256" key="12">
    <source>
        <dbReference type="ARBA" id="ARBA00045966"/>
    </source>
</evidence>
<dbReference type="PROSITE" id="PS00631">
    <property type="entry name" value="CYTOSOL_AP"/>
    <property type="match status" value="2"/>
</dbReference>
<dbReference type="GO" id="GO:0006508">
    <property type="term" value="P:proteolysis"/>
    <property type="evidence" value="ECO:0007669"/>
    <property type="project" value="UniProtKB-KW"/>
</dbReference>
<proteinExistence type="inferred from homology"/>
<dbReference type="EC" id="3.4.13.23" evidence="7"/>
<sequence>MDSLFKTFSGPPKPNQCRVYWGLNKEYEAYAVVGIGDPKTVSKLECINAEKEVIRAAAAVGVNTLVAQNVLDIEVESLGGAECTAVGALLGTFKYQDLKAKDKRSPKPKIQLRSDSDDADGWKRGKILANAQNYTRVLMETPANLMTPTIFAEKVKNHFQKCNIDVKIEAHDADWARELGMNAFLSVASGSDQPPVFLEMTYSKGKSDDPFICLVGKGVTFDSGGISIKPAAGMADMRADMGGAANLVGALAAISQLKLPVNVKALIPLTENLINGHATKPGDVVRAMNGKTICVDNTDAEGRLILADALCYAERFKPKFILDIATLTGAIIVALGNCVAAAYCTDESLWKNLEAAGADTGDRMWRMPLFSNYNKMVTDYESYDLQNTGKKGAGSCTAAAFLREFVPENTPWIHIDMAGMMTACDDQLYTNGKMMPGRPMRTLVELPIYYRFTLFLHFLPSSGPPKSNKTLVYWGLSDKHEAVTVVGVSNPRKVSKLECINAENEVIRTAAAVGARRLISENVFNIEMESFDNAECAAVGALLATYKYQELKQKAKQSPTPKICLSEGANNPGDIDGWKRGKILAKAQNFARGLMEAPANLMTPTIFAETTKARLTKCGDVDVVIHDANWARELGMNSFLSVASGSDEPPVFLEITYSKSDPGDPYICLVGKGVTFDCGGISIKPAATMADMRADMGGAANVVGTIAAVSHLNLPVNIKGLIPLTENLINGHATKPGDVVKAMNGKTICVDNTDAEGRLILADALCYAGKFKPKFILDIATLTGAVTVALGNCAAAAYCNDDALWQKLEIAGANTGDRMWRMPLFSHYSRQMTNYESYDLHNAGKKGGGSCTAAAFLREFVPKDTPWIHIDMAGIKGPSDDQIYTLGRSMTGRPMRTLVEFIYKCSKM</sequence>
<evidence type="ECO:0000256" key="8">
    <source>
        <dbReference type="ARBA" id="ARBA00029605"/>
    </source>
</evidence>
<evidence type="ECO:0000313" key="16">
    <source>
        <dbReference type="EMBL" id="CAD7089280.1"/>
    </source>
</evidence>
<evidence type="ECO:0000256" key="1">
    <source>
        <dbReference type="ARBA" id="ARBA00009528"/>
    </source>
</evidence>
<dbReference type="AlphaFoldDB" id="A0A7R8UY44"/>
<dbReference type="Pfam" id="PF02789">
    <property type="entry name" value="Peptidase_M17_N"/>
    <property type="match status" value="1"/>
</dbReference>
<dbReference type="Proteomes" id="UP000594454">
    <property type="component" value="Chromosome 4"/>
</dbReference>
<evidence type="ECO:0000259" key="15">
    <source>
        <dbReference type="PROSITE" id="PS00631"/>
    </source>
</evidence>
<dbReference type="SUPFAM" id="SSF53187">
    <property type="entry name" value="Zn-dependent exopeptidases"/>
    <property type="match status" value="2"/>
</dbReference>
<dbReference type="GO" id="GO:0070006">
    <property type="term" value="F:metalloaminopeptidase activity"/>
    <property type="evidence" value="ECO:0007669"/>
    <property type="project" value="InterPro"/>
</dbReference>
<comment type="catalytic activity">
    <reaction evidence="13">
        <text>S-benzyl-L-cysteinylglycine + H2O = S-benzyl-L-cysteine + glycine</text>
        <dbReference type="Rhea" id="RHEA:62568"/>
        <dbReference type="ChEBI" id="CHEBI:15377"/>
        <dbReference type="ChEBI" id="CHEBI:57305"/>
        <dbReference type="ChEBI" id="CHEBI:145802"/>
        <dbReference type="ChEBI" id="CHEBI:145803"/>
    </reaction>
    <physiologicalReaction direction="left-to-right" evidence="13">
        <dbReference type="Rhea" id="RHEA:62569"/>
    </physiologicalReaction>
</comment>
<feature type="domain" description="Cytosol aminopeptidase" evidence="15">
    <location>
        <begin position="752"/>
        <end position="759"/>
    </location>
</feature>
<dbReference type="CDD" id="cd00433">
    <property type="entry name" value="Peptidase_M17"/>
    <property type="match status" value="2"/>
</dbReference>
<dbReference type="OrthoDB" id="273771at2759"/>
<keyword evidence="4" id="KW-0645">Protease</keyword>
<dbReference type="PRINTS" id="PR00481">
    <property type="entry name" value="LAMNOPPTDASE"/>
</dbReference>
<dbReference type="PANTHER" id="PTHR11963:SF23">
    <property type="entry name" value="CYTOSOL AMINOPEPTIDASE"/>
    <property type="match status" value="1"/>
</dbReference>
<dbReference type="InterPro" id="IPR000819">
    <property type="entry name" value="Peptidase_M17_C"/>
</dbReference>
<evidence type="ECO:0000256" key="4">
    <source>
        <dbReference type="ARBA" id="ARBA00022670"/>
    </source>
</evidence>
<evidence type="ECO:0000256" key="2">
    <source>
        <dbReference type="ARBA" id="ARBA00014190"/>
    </source>
</evidence>
<organism evidence="16 17">
    <name type="scientific">Hermetia illucens</name>
    <name type="common">Black soldier fly</name>
    <dbReference type="NCBI Taxonomy" id="343691"/>
    <lineage>
        <taxon>Eukaryota</taxon>
        <taxon>Metazoa</taxon>
        <taxon>Ecdysozoa</taxon>
        <taxon>Arthropoda</taxon>
        <taxon>Hexapoda</taxon>
        <taxon>Insecta</taxon>
        <taxon>Pterygota</taxon>
        <taxon>Neoptera</taxon>
        <taxon>Endopterygota</taxon>
        <taxon>Diptera</taxon>
        <taxon>Brachycera</taxon>
        <taxon>Stratiomyomorpha</taxon>
        <taxon>Stratiomyidae</taxon>
        <taxon>Hermetiinae</taxon>
        <taxon>Hermetia</taxon>
    </lineage>
</organism>
<gene>
    <name evidence="16" type="ORF">HERILL_LOCUS11842</name>
</gene>
<dbReference type="SUPFAM" id="SSF52949">
    <property type="entry name" value="Macro domain-like"/>
    <property type="match status" value="2"/>
</dbReference>
<evidence type="ECO:0000256" key="9">
    <source>
        <dbReference type="ARBA" id="ARBA00030930"/>
    </source>
</evidence>
<evidence type="ECO:0000256" key="10">
    <source>
        <dbReference type="ARBA" id="ARBA00030997"/>
    </source>
</evidence>
<evidence type="ECO:0000256" key="5">
    <source>
        <dbReference type="ARBA" id="ARBA00022801"/>
    </source>
</evidence>
<keyword evidence="17" id="KW-1185">Reference proteome</keyword>
<reference evidence="16 17" key="1">
    <citation type="submission" date="2020-11" db="EMBL/GenBank/DDBJ databases">
        <authorList>
            <person name="Wallbank WR R."/>
            <person name="Pardo Diaz C."/>
            <person name="Kozak K."/>
            <person name="Martin S."/>
            <person name="Jiggins C."/>
            <person name="Moest M."/>
            <person name="Warren A I."/>
            <person name="Generalovic N T."/>
            <person name="Byers J.R.P. K."/>
            <person name="Montejo-Kovacevich G."/>
            <person name="Yen C E."/>
        </authorList>
    </citation>
    <scope>NUCLEOTIDE SEQUENCE [LARGE SCALE GENOMIC DNA]</scope>
</reference>
<dbReference type="EMBL" id="LR899012">
    <property type="protein sequence ID" value="CAD7089280.1"/>
    <property type="molecule type" value="Genomic_DNA"/>
</dbReference>
<dbReference type="InterPro" id="IPR008283">
    <property type="entry name" value="Peptidase_M17_N"/>
</dbReference>
<comment type="catalytic activity">
    <reaction evidence="6">
        <text>an S-substituted L-cysteinylglycine + H2O = an S-substituted L-cysteine + glycine</text>
        <dbReference type="Rhea" id="RHEA:60444"/>
        <dbReference type="ChEBI" id="CHEBI:15377"/>
        <dbReference type="ChEBI" id="CHEBI:57305"/>
        <dbReference type="ChEBI" id="CHEBI:58717"/>
        <dbReference type="ChEBI" id="CHEBI:143103"/>
        <dbReference type="EC" id="3.4.13.23"/>
    </reaction>
    <physiologicalReaction direction="left-to-right" evidence="6">
        <dbReference type="Rhea" id="RHEA:60445"/>
    </physiologicalReaction>
</comment>
<dbReference type="InParanoid" id="A0A7R8UY44"/>
<dbReference type="InterPro" id="IPR011356">
    <property type="entry name" value="Leucine_aapep/pepB"/>
</dbReference>
<dbReference type="Gene3D" id="3.40.220.10">
    <property type="entry name" value="Leucine Aminopeptidase, subunit E, domain 1"/>
    <property type="match status" value="2"/>
</dbReference>
<dbReference type="GO" id="GO:0030145">
    <property type="term" value="F:manganese ion binding"/>
    <property type="evidence" value="ECO:0007669"/>
    <property type="project" value="InterPro"/>
</dbReference>
<dbReference type="Gene3D" id="3.40.630.10">
    <property type="entry name" value="Zn peptidases"/>
    <property type="match status" value="2"/>
</dbReference>
<accession>A0A7R8UY44</accession>
<evidence type="ECO:0000256" key="11">
    <source>
        <dbReference type="ARBA" id="ARBA00031564"/>
    </source>
</evidence>
<comment type="catalytic activity">
    <reaction evidence="14">
        <text>L-cysteinylglycine + H2O = L-cysteine + glycine</text>
        <dbReference type="Rhea" id="RHEA:28783"/>
        <dbReference type="ChEBI" id="CHEBI:15377"/>
        <dbReference type="ChEBI" id="CHEBI:35235"/>
        <dbReference type="ChEBI" id="CHEBI:57305"/>
        <dbReference type="ChEBI" id="CHEBI:61694"/>
    </reaction>
    <physiologicalReaction direction="left-to-right" evidence="14">
        <dbReference type="Rhea" id="RHEA:28784"/>
    </physiologicalReaction>
</comment>
<dbReference type="PANTHER" id="PTHR11963">
    <property type="entry name" value="LEUCINE AMINOPEPTIDASE-RELATED"/>
    <property type="match status" value="1"/>
</dbReference>
<keyword evidence="3" id="KW-0031">Aminopeptidase</keyword>
<evidence type="ECO:0000313" key="17">
    <source>
        <dbReference type="Proteomes" id="UP000594454"/>
    </source>
</evidence>
<evidence type="ECO:0000256" key="6">
    <source>
        <dbReference type="ARBA" id="ARBA00023511"/>
    </source>
</evidence>
<keyword evidence="5" id="KW-0378">Hydrolase</keyword>